<proteinExistence type="predicted"/>
<organism evidence="2 3">
    <name type="scientific">Prunus yedoensis var. nudiflora</name>
    <dbReference type="NCBI Taxonomy" id="2094558"/>
    <lineage>
        <taxon>Eukaryota</taxon>
        <taxon>Viridiplantae</taxon>
        <taxon>Streptophyta</taxon>
        <taxon>Embryophyta</taxon>
        <taxon>Tracheophyta</taxon>
        <taxon>Spermatophyta</taxon>
        <taxon>Magnoliopsida</taxon>
        <taxon>eudicotyledons</taxon>
        <taxon>Gunneridae</taxon>
        <taxon>Pentapetalae</taxon>
        <taxon>rosids</taxon>
        <taxon>fabids</taxon>
        <taxon>Rosales</taxon>
        <taxon>Rosaceae</taxon>
        <taxon>Amygdaloideae</taxon>
        <taxon>Amygdaleae</taxon>
        <taxon>Prunus</taxon>
    </lineage>
</organism>
<evidence type="ECO:0000256" key="1">
    <source>
        <dbReference type="SAM" id="MobiDB-lite"/>
    </source>
</evidence>
<feature type="compositionally biased region" description="Basic and acidic residues" evidence="1">
    <location>
        <begin position="63"/>
        <end position="74"/>
    </location>
</feature>
<dbReference type="Proteomes" id="UP000250321">
    <property type="component" value="Unassembled WGS sequence"/>
</dbReference>
<keyword evidence="3" id="KW-1185">Reference proteome</keyword>
<accession>A0A314UQH8</accession>
<evidence type="ECO:0000313" key="3">
    <source>
        <dbReference type="Proteomes" id="UP000250321"/>
    </source>
</evidence>
<feature type="region of interest" description="Disordered" evidence="1">
    <location>
        <begin position="63"/>
        <end position="92"/>
    </location>
</feature>
<dbReference type="AlphaFoldDB" id="A0A314UQH8"/>
<dbReference type="EMBL" id="PJQY01003164">
    <property type="protein sequence ID" value="PQM39727.1"/>
    <property type="molecule type" value="Genomic_DNA"/>
</dbReference>
<evidence type="ECO:0000313" key="2">
    <source>
        <dbReference type="EMBL" id="PQM39727.1"/>
    </source>
</evidence>
<protein>
    <submittedName>
        <fullName evidence="2">Uncharacterized protein</fullName>
    </submittedName>
</protein>
<gene>
    <name evidence="2" type="ORF">Pyn_38413</name>
</gene>
<sequence length="92" mass="10658">MQAEDIESIRSRMPKEKVNYVVEEGKDPYQQESHEFVSFVEVNDDEVLLHRDDMDMIHVEHVESDAEDGAHSNEDIEEDLSYASDSDNDIVM</sequence>
<comment type="caution">
    <text evidence="2">The sequence shown here is derived from an EMBL/GenBank/DDBJ whole genome shotgun (WGS) entry which is preliminary data.</text>
</comment>
<name>A0A314UQH8_PRUYE</name>
<reference evidence="2 3" key="1">
    <citation type="submission" date="2018-02" db="EMBL/GenBank/DDBJ databases">
        <title>Draft genome of wild Prunus yedoensis var. nudiflora.</title>
        <authorList>
            <person name="Baek S."/>
            <person name="Kim J.-H."/>
            <person name="Choi K."/>
            <person name="Kim G.-B."/>
            <person name="Cho A."/>
            <person name="Jang H."/>
            <person name="Shin C.-H."/>
            <person name="Yu H.-J."/>
            <person name="Mun J.-H."/>
        </authorList>
    </citation>
    <scope>NUCLEOTIDE SEQUENCE [LARGE SCALE GENOMIC DNA]</scope>
    <source>
        <strain evidence="3">cv. Jeju island</strain>
        <tissue evidence="2">Leaf</tissue>
    </source>
</reference>